<dbReference type="Pfam" id="PF01764">
    <property type="entry name" value="Lipase_3"/>
    <property type="match status" value="1"/>
</dbReference>
<sequence>MKIPNQLIIFIVAFVLLPPYVVTNFCYRPNYELFDDMYMSKDTDMCTMFMQSYIDSVDMKISVKDYLMKYLPYKYLSNGHLHSFTEYRNKNYTFLLTSAIDQNQENFEKVKYQFQVDNGNDNKKELHYISINWDRKSSDILDDIRQKFKIIEQCNSTITFYLTFPSYPENSLLLKFFENFQKKLNIPINDPNALPYRHDIDPSFLSMVDSLPLVIFQQLLRQHHNVRIVLCGHGFGGTIAQLSTLHILSKEANLHYTQLRSITLGALFFARKQTIDYIENHHVEKHFINIYHEMDVIPSLFNMAELLSQSASMKEQVKIIKAGGGLWATLTSWLPGGGNKIMQPQSHLKHLITWLCHSLTAYYSSLSSTICQPFIVDTAFDFFKKSLGFIQSSLHEGSIPQLIYRPVGIYNLITFRKYDQTWHLVNVINTEFLNENLHATLELSRKTDQIFQNHSISSYIMGLRRCNQKEFESTKVKTLSNVLSSSKSNEHIKNSDKNLNHSVIIPLPFSFSNHLYDRFRSGASYTDMIALPPAASTISNSTSMNDIIQKFLSTIKYRTGLMKMKSNIDTKKHKLSSVISVYDACLAVYETYGVDARMELMKLQLEQRMLVPILVSNDKRMSLPFRSYIKTLSLVEVPALQSQENHLASDTKLLRIGLISTIQKKNSGLPGLIENLFQTFSIRQSIPGTGTGIKSETIAEIGYGFLPNSSSSLSHQPVIITHIIGNFHPLLSFLVQYVDVLIVEYNEDDLNFARFEYNRLFDFLRIQNIMIWKHTIDADFNEVTLLKEPFAMNIYEGNSKAVTDELQKELLRISRSKVYIHSPVSSRPCLVDIIKDINLFIDDDIAMLDTDNLFKNIDTIDLKRNQFKFQHSYKEEAKFQLEKDNPLLQLNDNRRKELEEDIRQERHIRVKGQKDVSNIPLLKSYLAVIDEINDEKRYIHKRQFESALVKLNEEKITPLRQKREEAFIEMNQATQNTLQIEKDSTDYLSSKEKQSKAIHKLSESKQNLINASLSIDHFWREISHLYITNKTLYQTLPDLAAQHLIDGFSLELLDGDSMLLNMQWIEPVFDSLSRKLYKELDRQARILVLSICGPQSSGKSTLLKTMYGIRIRSSVGACTQGVNMMLIKILYQDYDYVLLFDTEGLRAPEFSFLPDAHMRDNTLATFAVLPADGTILLNKGEVNQALEDVLPIVLYLYATSALSMQLGGQTPSKLFFVYNQIDPSQQDKGTELLQDLSTRLHDVTNKIREGILPNNTVFNGFEQCRIDLKNSSNSDFRILSINTNNPPINHPVDLFGEDCLRLRQWIGERITNKSEIHPWKARSISDIFDYIKVVSDMIRQARHITSLSTSLEMLANNKLNEEIERIKYNVSSNFTIIRTRIENEIIQNHTNSPEMLVTSMLSFKAIENITQTAHNMVLNEMQETILNADIMIFKLTEGKKRQSWIRDDWQIFLHEKRIRNRQFLATRIEREITNYFFIERVGEKIRQDFIQKCNKITCTDLDDIQRQQIFNETLQNRIREFLEPYHSGIIEVTKAIKEVYNRSIIIQNVKIFDDKEFCDKNGFFERSSNGEDDLQHIQNSESKKERLSREYRYKDETQKFNQATDEIKSYINNLIRNYDRYDPLIVNEVLQRLHQIIYERSAVQRNTIQDIHRGTYCYLSDQLIYLQNTWDAKHNRTKLLEDNRTNLWKFFLNVVNGIRGIKLFELELYNQIKSSWNVGFIEHLIRDVKTQVAKQPWIGNSDILSAYIDNEKIEILEKQGITELFKKIDSAGTFYENCMIKFVQAHIDDRVKSKWEIFYEHLHSSIKYAGDEAKNSPKNCLEVFLQTLHNQSLPFAIISRLPRTTKAYGNVDDQPRNIFDGVVTTVQSAILKLPGSLLYGNESKIILEELQKDPLTDDAKPRCNHACRLCGAPCYKHAGHSGHHDFHHQPGGLSGLRTRRTHLIVHRTCHQNYMENRSFSIDHEHFHPYTEFPNILNSEIPHSQSRRSRLGEYLMNKYHDEIANYYELKPNPPVPVAYSEHTLEDIKATIKKLIDPTSG</sequence>
<feature type="signal peptide" evidence="2">
    <location>
        <begin position="1"/>
        <end position="23"/>
    </location>
</feature>
<dbReference type="SUPFAM" id="SSF52540">
    <property type="entry name" value="P-loop containing nucleoside triphosphate hydrolases"/>
    <property type="match status" value="1"/>
</dbReference>
<dbReference type="PANTHER" id="PTHR22796:SF1">
    <property type="entry name" value="VWFA DOMAIN-CONTAINING PROTEIN"/>
    <property type="match status" value="1"/>
</dbReference>
<dbReference type="Gene3D" id="3.40.50.1820">
    <property type="entry name" value="alpha/beta hydrolase"/>
    <property type="match status" value="1"/>
</dbReference>
<protein>
    <recommendedName>
        <fullName evidence="3">VLIG-type G domain-containing protein</fullName>
    </recommendedName>
</protein>
<dbReference type="InterPro" id="IPR027417">
    <property type="entry name" value="P-loop_NTPase"/>
</dbReference>
<evidence type="ECO:0000313" key="5">
    <source>
        <dbReference type="EMBL" id="CAF1579870.1"/>
    </source>
</evidence>
<dbReference type="EMBL" id="CAJNOI010000052">
    <property type="protein sequence ID" value="CAF0951489.1"/>
    <property type="molecule type" value="Genomic_DNA"/>
</dbReference>
<proteinExistence type="predicted"/>
<comment type="caution">
    <text evidence="5">The sequence shown here is derived from an EMBL/GenBank/DDBJ whole genome shotgun (WGS) entry which is preliminary data.</text>
</comment>
<dbReference type="Gene3D" id="3.40.50.300">
    <property type="entry name" value="P-loop containing nucleotide triphosphate hydrolases"/>
    <property type="match status" value="1"/>
</dbReference>
<feature type="domain" description="VLIG-type G" evidence="3">
    <location>
        <begin position="1083"/>
        <end position="1194"/>
    </location>
</feature>
<dbReference type="Proteomes" id="UP000663832">
    <property type="component" value="Unassembled WGS sequence"/>
</dbReference>
<keyword evidence="2" id="KW-0732">Signal</keyword>
<evidence type="ECO:0000313" key="4">
    <source>
        <dbReference type="EMBL" id="CAF0951489.1"/>
    </source>
</evidence>
<accession>A0A815Z459</accession>
<dbReference type="SUPFAM" id="SSF53474">
    <property type="entry name" value="alpha/beta-Hydrolases"/>
    <property type="match status" value="1"/>
</dbReference>
<evidence type="ECO:0000256" key="1">
    <source>
        <dbReference type="SAM" id="MobiDB-lite"/>
    </source>
</evidence>
<dbReference type="InterPro" id="IPR029058">
    <property type="entry name" value="AB_hydrolase_fold"/>
</dbReference>
<dbReference type="PANTHER" id="PTHR22796">
    <property type="entry name" value="URG4-RELATED"/>
    <property type="match status" value="1"/>
</dbReference>
<gene>
    <name evidence="4" type="ORF">BJG266_LOCUS13241</name>
    <name evidence="5" type="ORF">QVE165_LOCUS49883</name>
</gene>
<dbReference type="GO" id="GO:0005525">
    <property type="term" value="F:GTP binding"/>
    <property type="evidence" value="ECO:0007669"/>
    <property type="project" value="InterPro"/>
</dbReference>
<dbReference type="Proteomes" id="UP000663877">
    <property type="component" value="Unassembled WGS sequence"/>
</dbReference>
<keyword evidence="6" id="KW-1185">Reference proteome</keyword>
<dbReference type="InterPro" id="IPR030383">
    <property type="entry name" value="G_VLIG_dom"/>
</dbReference>
<evidence type="ECO:0000256" key="2">
    <source>
        <dbReference type="SAM" id="SignalP"/>
    </source>
</evidence>
<evidence type="ECO:0000313" key="6">
    <source>
        <dbReference type="Proteomes" id="UP000663832"/>
    </source>
</evidence>
<evidence type="ECO:0000259" key="3">
    <source>
        <dbReference type="PROSITE" id="PS51717"/>
    </source>
</evidence>
<dbReference type="PROSITE" id="PS51717">
    <property type="entry name" value="G_VLIG"/>
    <property type="match status" value="1"/>
</dbReference>
<name>A0A815Z459_9BILA</name>
<organism evidence="5 6">
    <name type="scientific">Adineta steineri</name>
    <dbReference type="NCBI Taxonomy" id="433720"/>
    <lineage>
        <taxon>Eukaryota</taxon>
        <taxon>Metazoa</taxon>
        <taxon>Spiralia</taxon>
        <taxon>Gnathifera</taxon>
        <taxon>Rotifera</taxon>
        <taxon>Eurotatoria</taxon>
        <taxon>Bdelloidea</taxon>
        <taxon>Adinetida</taxon>
        <taxon>Adinetidae</taxon>
        <taxon>Adineta</taxon>
    </lineage>
</organism>
<reference evidence="5" key="1">
    <citation type="submission" date="2021-02" db="EMBL/GenBank/DDBJ databases">
        <authorList>
            <person name="Nowell W R."/>
        </authorList>
    </citation>
    <scope>NUCLEOTIDE SEQUENCE</scope>
</reference>
<dbReference type="GO" id="GO:0006629">
    <property type="term" value="P:lipid metabolic process"/>
    <property type="evidence" value="ECO:0007669"/>
    <property type="project" value="InterPro"/>
</dbReference>
<dbReference type="OrthoDB" id="1597724at2759"/>
<dbReference type="EMBL" id="CAJNOM010000937">
    <property type="protein sequence ID" value="CAF1579870.1"/>
    <property type="molecule type" value="Genomic_DNA"/>
</dbReference>
<dbReference type="InterPro" id="IPR002921">
    <property type="entry name" value="Fungal_lipase-type"/>
</dbReference>
<dbReference type="Pfam" id="PF25683">
    <property type="entry name" value="URGCP_GTPase"/>
    <property type="match status" value="1"/>
</dbReference>
<feature type="chain" id="PRO_5035688521" description="VLIG-type G domain-containing protein" evidence="2">
    <location>
        <begin position="24"/>
        <end position="2039"/>
    </location>
</feature>
<feature type="region of interest" description="Disordered" evidence="1">
    <location>
        <begin position="1569"/>
        <end position="1588"/>
    </location>
</feature>